<dbReference type="InterPro" id="IPR000089">
    <property type="entry name" value="Biotin_lipoyl"/>
</dbReference>
<organism evidence="8 9">
    <name type="scientific">Halobellus rarus</name>
    <dbReference type="NCBI Taxonomy" id="1126237"/>
    <lineage>
        <taxon>Archaea</taxon>
        <taxon>Methanobacteriati</taxon>
        <taxon>Methanobacteriota</taxon>
        <taxon>Stenosarchaea group</taxon>
        <taxon>Halobacteria</taxon>
        <taxon>Halobacteriales</taxon>
        <taxon>Haloferacaceae</taxon>
        <taxon>Halobellus</taxon>
    </lineage>
</organism>
<dbReference type="Proteomes" id="UP001597085">
    <property type="component" value="Unassembled WGS sequence"/>
</dbReference>
<dbReference type="SUPFAM" id="SSF51230">
    <property type="entry name" value="Single hybrid motif"/>
    <property type="match status" value="1"/>
</dbReference>
<accession>A0ABD6CQC4</accession>
<dbReference type="CDD" id="cd06849">
    <property type="entry name" value="lipoyl_domain"/>
    <property type="match status" value="1"/>
</dbReference>
<dbReference type="PANTHER" id="PTHR43178">
    <property type="entry name" value="DIHYDROLIPOAMIDE ACETYLTRANSFERASE COMPONENT OF PYRUVATE DEHYDROGENASE COMPLEX"/>
    <property type="match status" value="1"/>
</dbReference>
<keyword evidence="9" id="KW-1185">Reference proteome</keyword>
<dbReference type="Gene3D" id="4.10.320.10">
    <property type="entry name" value="E3-binding domain"/>
    <property type="match status" value="1"/>
</dbReference>
<evidence type="ECO:0000259" key="7">
    <source>
        <dbReference type="PROSITE" id="PS51826"/>
    </source>
</evidence>
<evidence type="ECO:0000313" key="8">
    <source>
        <dbReference type="EMBL" id="MFD1599916.1"/>
    </source>
</evidence>
<dbReference type="InterPro" id="IPR004167">
    <property type="entry name" value="PSBD"/>
</dbReference>
<dbReference type="PROSITE" id="PS51826">
    <property type="entry name" value="PSBD"/>
    <property type="match status" value="1"/>
</dbReference>
<comment type="similarity">
    <text evidence="2">Belongs to the 2-oxoacid dehydrogenase family.</text>
</comment>
<gene>
    <name evidence="8" type="ORF">ACFSBX_13210</name>
</gene>
<dbReference type="EMBL" id="JBHUDK010000011">
    <property type="protein sequence ID" value="MFD1599916.1"/>
    <property type="molecule type" value="Genomic_DNA"/>
</dbReference>
<feature type="compositionally biased region" description="Low complexity" evidence="5">
    <location>
        <begin position="102"/>
        <end position="117"/>
    </location>
</feature>
<dbReference type="SUPFAM" id="SSF47005">
    <property type="entry name" value="Peripheral subunit-binding domain of 2-oxo acid dehydrogenase complex"/>
    <property type="match status" value="1"/>
</dbReference>
<dbReference type="Pfam" id="PF02817">
    <property type="entry name" value="E3_binding"/>
    <property type="match status" value="1"/>
</dbReference>
<dbReference type="InterPro" id="IPR011053">
    <property type="entry name" value="Single_hybrid_motif"/>
</dbReference>
<feature type="domain" description="Lipoyl-binding" evidence="6">
    <location>
        <begin position="3"/>
        <end position="78"/>
    </location>
</feature>
<dbReference type="InterPro" id="IPR050743">
    <property type="entry name" value="2-oxoacid_DH_E2_comp"/>
</dbReference>
<dbReference type="Pfam" id="PF00364">
    <property type="entry name" value="Biotin_lipoyl"/>
    <property type="match status" value="1"/>
</dbReference>
<evidence type="ECO:0000256" key="4">
    <source>
        <dbReference type="ARBA" id="ARBA00023315"/>
    </source>
</evidence>
<evidence type="ECO:0000256" key="2">
    <source>
        <dbReference type="ARBA" id="ARBA00007317"/>
    </source>
</evidence>
<dbReference type="AlphaFoldDB" id="A0ABD6CQC4"/>
<dbReference type="RefSeq" id="WP_390277751.1">
    <property type="nucleotide sequence ID" value="NZ_JBHUDK010000011.1"/>
</dbReference>
<dbReference type="Gene3D" id="2.40.50.100">
    <property type="match status" value="1"/>
</dbReference>
<feature type="compositionally biased region" description="Acidic residues" evidence="5">
    <location>
        <begin position="120"/>
        <end position="132"/>
    </location>
</feature>
<dbReference type="PROSITE" id="PS50968">
    <property type="entry name" value="BIOTINYL_LIPOYL"/>
    <property type="match status" value="1"/>
</dbReference>
<proteinExistence type="inferred from homology"/>
<feature type="region of interest" description="Disordered" evidence="5">
    <location>
        <begin position="84"/>
        <end position="147"/>
    </location>
</feature>
<evidence type="ECO:0000256" key="1">
    <source>
        <dbReference type="ARBA" id="ARBA00001938"/>
    </source>
</evidence>
<feature type="domain" description="Peripheral subunit-binding (PSBD)" evidence="7">
    <location>
        <begin position="148"/>
        <end position="185"/>
    </location>
</feature>
<feature type="compositionally biased region" description="Acidic residues" evidence="5">
    <location>
        <begin position="84"/>
        <end position="101"/>
    </location>
</feature>
<evidence type="ECO:0000259" key="6">
    <source>
        <dbReference type="PROSITE" id="PS50968"/>
    </source>
</evidence>
<reference evidence="8 9" key="1">
    <citation type="journal article" date="2019" name="Int. J. Syst. Evol. Microbiol.">
        <title>The Global Catalogue of Microorganisms (GCM) 10K type strain sequencing project: providing services to taxonomists for standard genome sequencing and annotation.</title>
        <authorList>
            <consortium name="The Broad Institute Genomics Platform"/>
            <consortium name="The Broad Institute Genome Sequencing Center for Infectious Disease"/>
            <person name="Wu L."/>
            <person name="Ma J."/>
        </authorList>
    </citation>
    <scope>NUCLEOTIDE SEQUENCE [LARGE SCALE GENOMIC DNA]</scope>
    <source>
        <strain evidence="8 9">CGMCC 1.12121</strain>
    </source>
</reference>
<dbReference type="PANTHER" id="PTHR43178:SF5">
    <property type="entry name" value="LIPOAMIDE ACYLTRANSFERASE COMPONENT OF BRANCHED-CHAIN ALPHA-KETO ACID DEHYDROGENASE COMPLEX, MITOCHONDRIAL"/>
    <property type="match status" value="1"/>
</dbReference>
<comment type="cofactor">
    <cofactor evidence="1">
        <name>(R)-lipoate</name>
        <dbReference type="ChEBI" id="CHEBI:83088"/>
    </cofactor>
</comment>
<protein>
    <submittedName>
        <fullName evidence="8">Biotin/lipoyl-containing protein</fullName>
    </submittedName>
</protein>
<dbReference type="InterPro" id="IPR036625">
    <property type="entry name" value="E3-bd_dom_sf"/>
</dbReference>
<evidence type="ECO:0000256" key="5">
    <source>
        <dbReference type="SAM" id="MobiDB-lite"/>
    </source>
</evidence>
<evidence type="ECO:0000313" key="9">
    <source>
        <dbReference type="Proteomes" id="UP001597085"/>
    </source>
</evidence>
<comment type="caution">
    <text evidence="8">The sequence shown here is derived from an EMBL/GenBank/DDBJ whole genome shotgun (WGS) entry which is preliminary data.</text>
</comment>
<evidence type="ECO:0000256" key="3">
    <source>
        <dbReference type="ARBA" id="ARBA00022679"/>
    </source>
</evidence>
<keyword evidence="4" id="KW-0012">Acyltransferase</keyword>
<dbReference type="GO" id="GO:0016746">
    <property type="term" value="F:acyltransferase activity"/>
    <property type="evidence" value="ECO:0007669"/>
    <property type="project" value="UniProtKB-KW"/>
</dbReference>
<sequence length="209" mass="21094">MVERTFELPDLGEGIAEGELVSWLVAEGESVVEDQVIAEVETDKALVEIPSPQEGTIARLHYDEGEIVPVDAVFVTFDVAGEEGEEVTDVADGEVADESSEPTETAETADTVAAETPGVESDEAATGEDDVESAGPADDAPVPSGRVFAAPSTRSLARELGVDLAAVDGSGPGGRVTDADVRAHADGTSAEAASAAVVTGSAGAGADRA</sequence>
<name>A0ABD6CQC4_9EURY</name>
<feature type="region of interest" description="Disordered" evidence="5">
    <location>
        <begin position="187"/>
        <end position="209"/>
    </location>
</feature>
<keyword evidence="3" id="KW-0808">Transferase</keyword>
<feature type="non-terminal residue" evidence="8">
    <location>
        <position position="209"/>
    </location>
</feature>